<feature type="compositionally biased region" description="Polar residues" evidence="1">
    <location>
        <begin position="489"/>
        <end position="515"/>
    </location>
</feature>
<feature type="compositionally biased region" description="Low complexity" evidence="1">
    <location>
        <begin position="467"/>
        <end position="484"/>
    </location>
</feature>
<dbReference type="Proteomes" id="UP001610444">
    <property type="component" value="Unassembled WGS sequence"/>
</dbReference>
<evidence type="ECO:0000313" key="3">
    <source>
        <dbReference type="EMBL" id="KAL2852168.1"/>
    </source>
</evidence>
<comment type="caution">
    <text evidence="3">The sequence shown here is derived from an EMBL/GenBank/DDBJ whole genome shotgun (WGS) entry which is preliminary data.</text>
</comment>
<feature type="region of interest" description="Disordered" evidence="1">
    <location>
        <begin position="423"/>
        <end position="521"/>
    </location>
</feature>
<evidence type="ECO:0000259" key="2">
    <source>
        <dbReference type="Pfam" id="PF08550"/>
    </source>
</evidence>
<gene>
    <name evidence="3" type="ORF">BJX68DRAFT_265695</name>
</gene>
<evidence type="ECO:0000256" key="1">
    <source>
        <dbReference type="SAM" id="MobiDB-lite"/>
    </source>
</evidence>
<keyword evidence="4" id="KW-1185">Reference proteome</keyword>
<proteinExistence type="predicted"/>
<feature type="compositionally biased region" description="Polar residues" evidence="1">
    <location>
        <begin position="224"/>
        <end position="234"/>
    </location>
</feature>
<name>A0ABR4KIR6_9EURO</name>
<accession>A0ABR4KIR6</accession>
<feature type="compositionally biased region" description="Acidic residues" evidence="1">
    <location>
        <begin position="579"/>
        <end position="592"/>
    </location>
</feature>
<dbReference type="RefSeq" id="XP_070900171.1">
    <property type="nucleotide sequence ID" value="XM_071045304.1"/>
</dbReference>
<dbReference type="EMBL" id="JBFXLR010000016">
    <property type="protein sequence ID" value="KAL2852168.1"/>
    <property type="molecule type" value="Genomic_DNA"/>
</dbReference>
<feature type="compositionally biased region" description="Gly residues" evidence="1">
    <location>
        <begin position="453"/>
        <end position="462"/>
    </location>
</feature>
<reference evidence="3 4" key="1">
    <citation type="submission" date="2024-07" db="EMBL/GenBank/DDBJ databases">
        <title>Section-level genome sequencing and comparative genomics of Aspergillus sections Usti and Cavernicolus.</title>
        <authorList>
            <consortium name="Lawrence Berkeley National Laboratory"/>
            <person name="Nybo J.L."/>
            <person name="Vesth T.C."/>
            <person name="Theobald S."/>
            <person name="Frisvad J.C."/>
            <person name="Larsen T.O."/>
            <person name="Kjaerboelling I."/>
            <person name="Rothschild-Mancinelli K."/>
            <person name="Lyhne E.K."/>
            <person name="Kogle M.E."/>
            <person name="Barry K."/>
            <person name="Clum A."/>
            <person name="Na H."/>
            <person name="Ledsgaard L."/>
            <person name="Lin J."/>
            <person name="Lipzen A."/>
            <person name="Kuo A."/>
            <person name="Riley R."/>
            <person name="Mondo S."/>
            <person name="LaButti K."/>
            <person name="Haridas S."/>
            <person name="Pangalinan J."/>
            <person name="Salamov A.A."/>
            <person name="Simmons B.A."/>
            <person name="Magnuson J.K."/>
            <person name="Chen J."/>
            <person name="Drula E."/>
            <person name="Henrissat B."/>
            <person name="Wiebenga A."/>
            <person name="Lubbers R.J."/>
            <person name="Gomes A.C."/>
            <person name="Macurrencykelacurrency M.R."/>
            <person name="Stajich J."/>
            <person name="Grigoriev I.V."/>
            <person name="Mortensen U.H."/>
            <person name="De vries R.P."/>
            <person name="Baker S.E."/>
            <person name="Andersen M.R."/>
        </authorList>
    </citation>
    <scope>NUCLEOTIDE SEQUENCE [LARGE SCALE GENOMIC DNA]</scope>
    <source>
        <strain evidence="3 4">CBS 756.74</strain>
    </source>
</reference>
<protein>
    <recommendedName>
        <fullName evidence="2">Nitrogen regulatory protein areA GATA-like domain-containing protein</fullName>
    </recommendedName>
</protein>
<dbReference type="Pfam" id="PF08550">
    <property type="entry name" value="GATA_AreA"/>
    <property type="match status" value="1"/>
</dbReference>
<evidence type="ECO:0000313" key="4">
    <source>
        <dbReference type="Proteomes" id="UP001610444"/>
    </source>
</evidence>
<feature type="region of interest" description="Disordered" evidence="1">
    <location>
        <begin position="92"/>
        <end position="157"/>
    </location>
</feature>
<feature type="compositionally biased region" description="Low complexity" evidence="1">
    <location>
        <begin position="111"/>
        <end position="138"/>
    </location>
</feature>
<organism evidence="3 4">
    <name type="scientific">Aspergillus pseudodeflectus</name>
    <dbReference type="NCBI Taxonomy" id="176178"/>
    <lineage>
        <taxon>Eukaryota</taxon>
        <taxon>Fungi</taxon>
        <taxon>Dikarya</taxon>
        <taxon>Ascomycota</taxon>
        <taxon>Pezizomycotina</taxon>
        <taxon>Eurotiomycetes</taxon>
        <taxon>Eurotiomycetidae</taxon>
        <taxon>Eurotiales</taxon>
        <taxon>Aspergillaceae</taxon>
        <taxon>Aspergillus</taxon>
        <taxon>Aspergillus subgen. Nidulantes</taxon>
    </lineage>
</organism>
<sequence length="592" mass="63615">MESLPRGLVSTSGRVTSELGGIDAVDVGDIVQLWKAYSTKPSVHEGDKGFRLQNFFWRIWSSKRLSGSLTGSTLARLFLQVSEPSSLMPAVKMQESDHPSSGLNHGKDHPSTTTTSTTITTPATGKATVSASASTSKSPLHPILKKSNSSSHGETQKTTRLLLTGLGGQSVTRKPSNPLTPIPPSRPIMFGEQVNRQGQKKAFVVPSKAKGAKRRPVLMRRKSSQQSSACSTRAHSPDSDLPSPVSTIAEPPFEPPVQEAEWSVGSSAEVAPQSNKITQPTQPVQLPPHPLDNEEVIVDDTPPEERTSTNTTEYEDLIADPNHKRPFYLFPDEQKEIPPAFLAKLKDLLHKETPLGRLPFRGERPLVGFFSTTACRSFDVRHLSEENYEPPSSYTLVEKDFRTRFAEQKRIAEEYWQMQMSKSLGEGSSGTGAAGFDGAEPRGTSTPTTDGDNGAGRTGGAFSGLDPALPTSTTLGTGTAETISPSRFGDSQSQGIPSVASSMGTSLLVGNSHSHSPGMDTDSFSLVEGPTTTAMSYQTPLALSLPQGPSQISLMVQENRRQRLSSSEIEDGLKGESGGEGDENENGNEETR</sequence>
<feature type="region of interest" description="Disordered" evidence="1">
    <location>
        <begin position="198"/>
        <end position="244"/>
    </location>
</feature>
<dbReference type="InterPro" id="IPR013860">
    <property type="entry name" value="AreA_GATA"/>
</dbReference>
<feature type="domain" description="Nitrogen regulatory protein areA GATA-like" evidence="2">
    <location>
        <begin position="33"/>
        <end position="61"/>
    </location>
</feature>
<dbReference type="GeneID" id="98160468"/>
<feature type="compositionally biased region" description="Basic residues" evidence="1">
    <location>
        <begin position="210"/>
        <end position="223"/>
    </location>
</feature>
<feature type="region of interest" description="Disordered" evidence="1">
    <location>
        <begin position="557"/>
        <end position="592"/>
    </location>
</feature>